<reference evidence="4 5" key="1">
    <citation type="submission" date="2017-03" db="EMBL/GenBank/DDBJ databases">
        <title>An alternative strategy for trypanosome survival in the mammalian bloodstream revealed through genome and transcriptome analysis of the ubiquitous bovine parasite Trypanosoma (Megatrypanum) theileri.</title>
        <authorList>
            <person name="Kelly S."/>
            <person name="Ivens A."/>
            <person name="Mott A."/>
            <person name="O'Neill E."/>
            <person name="Emms D."/>
            <person name="Macleod O."/>
            <person name="Voorheis P."/>
            <person name="Matthews J."/>
            <person name="Matthews K."/>
            <person name="Carrington M."/>
        </authorList>
    </citation>
    <scope>NUCLEOTIDE SEQUENCE [LARGE SCALE GENOMIC DNA]</scope>
    <source>
        <strain evidence="4">Edinburgh</strain>
    </source>
</reference>
<dbReference type="EMBL" id="NBCO01000017">
    <property type="protein sequence ID" value="ORC88397.1"/>
    <property type="molecule type" value="Genomic_DNA"/>
</dbReference>
<feature type="compositionally biased region" description="Basic and acidic residues" evidence="2">
    <location>
        <begin position="948"/>
        <end position="960"/>
    </location>
</feature>
<feature type="region of interest" description="Disordered" evidence="2">
    <location>
        <begin position="1245"/>
        <end position="1272"/>
    </location>
</feature>
<sequence length="1463" mass="162192">MPAYSFALGNGTSGLPIWDEVQVMQENWGGNMGLPARKMNAVVELRGSEGKIVVKTNENDHNAFRECITSFYRTVKGGPSTEIAVNWKRPVDITSPFRPMVHRNTTPFLSPYDKERKIFQSTVTETVKQTPAPSGKKGDVKSVEQPVPIHIQFPEVVTVLDPLTLQNGTNEWESISDKDAIERYRELQPLMQPYDRGLQYGCAATPVEACGLEYSTEQRHKLKEIDNIAELPDVPPFVMDAFNSAIRFIEHAQSSIKEKEYLWELVYPHAPGTCHPVYNPYGKYVVRLFIDGAFRQVMIDDYMPVDALGRSFLTFTSQKEIWPALLAKAIFMALGTNRHLLFTDPETIVSCLKGEWVPQHINPRIQPAMACALTLAYRKELLNSDTLTTHFSASYTGGNTIIGEQEPSLGKQQDSNSLEKSVEVATTSVTAGGGTAVGGGTAGGSSGGGGGGGSGTSALPSCNNSPSEGGLLDNLYNSPHIISAVGTFEDGRRKLFVIREIVLFRDTLALQISTDPPSDIIEPKLLIADNEDELVQELLQFSSYVELGTNHCTKAVSNQSYIWVTFEELSEKLDLVVWQQLGEESPFRFVNRIIGLDDTVTAAGHSKKKGTTSVPSGALRRDTVRWIHINSEKTEQLALVSLGNFSVSPLNASSGTIAAAAAVTEKTSKKNRPPSVSSESRPILAQSANPSVDYKLPQEEIKEVRFDLYTWDRGDTWSYAGNFQYESGKLQCLIHTFPPGSHILRVTAVGLESQQCIGFLSTKEFVMGEEKDVFRSSNIFKITDAGAFMGVDRFNEEVIWFKRLFTVKEPTTISFVVSTLDASEDPATHRDIPPALIKEPRGAKVRVTSTKTVQKEPTEEVSRRSLDIPIIPFCYVLLMDLDNGTIRSGAIGRLVRQYLEPNQHGYLVMAYALIDKPSAEAITGGNPINLVSETSPLQLCESVASSTNEDKDNSSARDKPLQLSGKGNWKLAISTDRMFDSYRQMPQNVISFAEKGHLKRGSRALLFSYTCTIVEKTSFTLLLDLDAHDPIPFCIKVFRSGVEAPPVFVSDTCTKHLFLPHVTLEIGEKMKNISYNIEAWLDATKVQEWEERRRLAQETKFREIRQEAEQKAYERQEQDIKDYQTDPSNFIERLEQHAAAQLELIAASSMKEIPVAAVKKTRSNVERRKNVSGAGTAADKVGSSHSLIASPVTPAKLFLDTTDESLVITFDLRLQFSAKVDVKNGAPPKDPLATLRAMWVPPIEPGTHDHSSPHAPRAGTLKGKQRETTPTTEDLLRADQGRLSRQRFLDNPRDILIPYLTTSHEEGGATTRVVTDVAQEINYHHAPILPASQYRRRLLPLRAAEVRPPSSPTPPPTATRDASRAKSPALRLGAVSPNAASPLPAEDDADVAEVRAPVQEFLNRLTDDLRQAHERRNGGRETIREALRHYWSGRQQDPALLSLLGPREEDNGRRRKSRLRVTN</sequence>
<feature type="region of interest" description="Disordered" evidence="2">
    <location>
        <begin position="1343"/>
        <end position="1387"/>
    </location>
</feature>
<protein>
    <submittedName>
        <fullName evidence="4">Calpain-like cysteine peptidase</fullName>
    </submittedName>
</protein>
<proteinExistence type="predicted"/>
<comment type="caution">
    <text evidence="4">The sequence shown here is derived from an EMBL/GenBank/DDBJ whole genome shotgun (WGS) entry which is preliminary data.</text>
</comment>
<dbReference type="RefSeq" id="XP_028882463.1">
    <property type="nucleotide sequence ID" value="XM_029026348.1"/>
</dbReference>
<dbReference type="GO" id="GO:0004198">
    <property type="term" value="F:calcium-dependent cysteine-type endopeptidase activity"/>
    <property type="evidence" value="ECO:0007669"/>
    <property type="project" value="InterPro"/>
</dbReference>
<feature type="compositionally biased region" description="Polar residues" evidence="2">
    <location>
        <begin position="410"/>
        <end position="419"/>
    </location>
</feature>
<dbReference type="Proteomes" id="UP000192257">
    <property type="component" value="Unassembled WGS sequence"/>
</dbReference>
<gene>
    <name evidence="4" type="ORF">TM35_000172690</name>
</gene>
<name>A0A1X0NUL2_9TRYP</name>
<evidence type="ECO:0000256" key="2">
    <source>
        <dbReference type="SAM" id="MobiDB-lite"/>
    </source>
</evidence>
<dbReference type="VEuPathDB" id="TriTrypDB:TM35_000172690"/>
<accession>A0A1X0NUL2</accession>
<evidence type="ECO:0000259" key="3">
    <source>
        <dbReference type="PROSITE" id="PS50203"/>
    </source>
</evidence>
<dbReference type="GO" id="GO:0006508">
    <property type="term" value="P:proteolysis"/>
    <property type="evidence" value="ECO:0007669"/>
    <property type="project" value="InterPro"/>
</dbReference>
<feature type="region of interest" description="Disordered" evidence="2">
    <location>
        <begin position="942"/>
        <end position="962"/>
    </location>
</feature>
<dbReference type="InterPro" id="IPR053033">
    <property type="entry name" value="Androglobin-like"/>
</dbReference>
<dbReference type="InterPro" id="IPR001300">
    <property type="entry name" value="Peptidase_C2_calpain_cat"/>
</dbReference>
<organism evidence="4 5">
    <name type="scientific">Trypanosoma theileri</name>
    <dbReference type="NCBI Taxonomy" id="67003"/>
    <lineage>
        <taxon>Eukaryota</taxon>
        <taxon>Discoba</taxon>
        <taxon>Euglenozoa</taxon>
        <taxon>Kinetoplastea</taxon>
        <taxon>Metakinetoplastina</taxon>
        <taxon>Trypanosomatida</taxon>
        <taxon>Trypanosomatidae</taxon>
        <taxon>Trypanosoma</taxon>
    </lineage>
</organism>
<comment type="caution">
    <text evidence="1">Lacks conserved residue(s) required for the propagation of feature annotation.</text>
</comment>
<dbReference type="PROSITE" id="PS50203">
    <property type="entry name" value="CALPAIN_CAT"/>
    <property type="match status" value="1"/>
</dbReference>
<feature type="compositionally biased region" description="Gly residues" evidence="2">
    <location>
        <begin position="431"/>
        <end position="455"/>
    </location>
</feature>
<evidence type="ECO:0000313" key="4">
    <source>
        <dbReference type="EMBL" id="ORC88397.1"/>
    </source>
</evidence>
<dbReference type="PANTHER" id="PTHR46298">
    <property type="entry name" value="ANDROGLOBIN"/>
    <property type="match status" value="1"/>
</dbReference>
<dbReference type="InterPro" id="IPR038765">
    <property type="entry name" value="Papain-like_cys_pep_sf"/>
</dbReference>
<dbReference type="OrthoDB" id="9374162at2759"/>
<dbReference type="PANTHER" id="PTHR46298:SF1">
    <property type="entry name" value="ANDROGLOBIN"/>
    <property type="match status" value="1"/>
</dbReference>
<dbReference type="STRING" id="67003.A0A1X0NUL2"/>
<evidence type="ECO:0000256" key="1">
    <source>
        <dbReference type="PROSITE-ProRule" id="PRU00239"/>
    </source>
</evidence>
<dbReference type="SUPFAM" id="SSF54001">
    <property type="entry name" value="Cysteine proteinases"/>
    <property type="match status" value="1"/>
</dbReference>
<feature type="domain" description="Calpain catalytic" evidence="3">
    <location>
        <begin position="252"/>
        <end position="354"/>
    </location>
</feature>
<dbReference type="Pfam" id="PF00648">
    <property type="entry name" value="Peptidase_C2"/>
    <property type="match status" value="1"/>
</dbReference>
<dbReference type="GeneID" id="39986128"/>
<evidence type="ECO:0000313" key="5">
    <source>
        <dbReference type="Proteomes" id="UP000192257"/>
    </source>
</evidence>
<feature type="region of interest" description="Disordered" evidence="2">
    <location>
        <begin position="402"/>
        <end position="464"/>
    </location>
</feature>
<keyword evidence="5" id="KW-1185">Reference proteome</keyword>